<gene>
    <name evidence="3" type="ORF">L207DRAFT_513968</name>
</gene>
<keyword evidence="2" id="KW-0812">Transmembrane</keyword>
<keyword evidence="2" id="KW-0472">Membrane</keyword>
<protein>
    <recommendedName>
        <fullName evidence="5">Tat pathway signal sequence</fullName>
    </recommendedName>
</protein>
<proteinExistence type="predicted"/>
<evidence type="ECO:0000313" key="4">
    <source>
        <dbReference type="Proteomes" id="UP000235786"/>
    </source>
</evidence>
<feature type="compositionally biased region" description="Low complexity" evidence="1">
    <location>
        <begin position="139"/>
        <end position="156"/>
    </location>
</feature>
<dbReference type="Proteomes" id="UP000235786">
    <property type="component" value="Unassembled WGS sequence"/>
</dbReference>
<feature type="region of interest" description="Disordered" evidence="1">
    <location>
        <begin position="136"/>
        <end position="156"/>
    </location>
</feature>
<dbReference type="AlphaFoldDB" id="A0A2J6RHP8"/>
<keyword evidence="4" id="KW-1185">Reference proteome</keyword>
<sequence length="357" mass="38247">MSFIFTMRSTPASSHSRNPSSSSPLPAISEDGTSSVEPRPPIPLRASNRPPNKHFALGAPPRHNYDSPPAYSHFSFDDDAERPNAEKLAAARNGVLNNKHIAKRGGWKRLLVIAIVVILCIVGLVVGLVIGLRNRHKSSSNGGSTSGSGNSPSNPATSTVFPAGSYSLTTYLSTISTNCTSNPATWTCYPYTTYSQSPSASTATFQWIIDPIPDSQNYTISSTDNLFSIVFSNLTLSLMNSGQSDEHYYFSTTMQKPTKPVVALTDQNLASTCYFNQTSFEGYLYTKMAKTFPSGGANETDTGQPYAEWPYAVRVDQMSGGGSGTPTCLGPDGQSLGSFSVADASQECECLYLNTGT</sequence>
<dbReference type="STRING" id="1149755.A0A2J6RHP8"/>
<feature type="region of interest" description="Disordered" evidence="1">
    <location>
        <begin position="1"/>
        <end position="62"/>
    </location>
</feature>
<evidence type="ECO:0000256" key="2">
    <source>
        <dbReference type="SAM" id="Phobius"/>
    </source>
</evidence>
<dbReference type="EMBL" id="KZ613948">
    <property type="protein sequence ID" value="PMD38031.1"/>
    <property type="molecule type" value="Genomic_DNA"/>
</dbReference>
<evidence type="ECO:0000313" key="3">
    <source>
        <dbReference type="EMBL" id="PMD38031.1"/>
    </source>
</evidence>
<organism evidence="3 4">
    <name type="scientific">Hyaloscypha variabilis (strain UAMH 11265 / GT02V1 / F)</name>
    <name type="common">Meliniomyces variabilis</name>
    <dbReference type="NCBI Taxonomy" id="1149755"/>
    <lineage>
        <taxon>Eukaryota</taxon>
        <taxon>Fungi</taxon>
        <taxon>Dikarya</taxon>
        <taxon>Ascomycota</taxon>
        <taxon>Pezizomycotina</taxon>
        <taxon>Leotiomycetes</taxon>
        <taxon>Helotiales</taxon>
        <taxon>Hyaloscyphaceae</taxon>
        <taxon>Hyaloscypha</taxon>
        <taxon>Hyaloscypha variabilis</taxon>
    </lineage>
</organism>
<accession>A0A2J6RHP8</accession>
<name>A0A2J6RHP8_HYAVF</name>
<feature type="compositionally biased region" description="Low complexity" evidence="1">
    <location>
        <begin position="9"/>
        <end position="26"/>
    </location>
</feature>
<evidence type="ECO:0008006" key="5">
    <source>
        <dbReference type="Google" id="ProtNLM"/>
    </source>
</evidence>
<feature type="transmembrane region" description="Helical" evidence="2">
    <location>
        <begin position="110"/>
        <end position="132"/>
    </location>
</feature>
<dbReference type="OrthoDB" id="5296155at2759"/>
<reference evidence="3 4" key="1">
    <citation type="submission" date="2016-04" db="EMBL/GenBank/DDBJ databases">
        <title>A degradative enzymes factory behind the ericoid mycorrhizal symbiosis.</title>
        <authorList>
            <consortium name="DOE Joint Genome Institute"/>
            <person name="Martino E."/>
            <person name="Morin E."/>
            <person name="Grelet G."/>
            <person name="Kuo A."/>
            <person name="Kohler A."/>
            <person name="Daghino S."/>
            <person name="Barry K."/>
            <person name="Choi C."/>
            <person name="Cichocki N."/>
            <person name="Clum A."/>
            <person name="Copeland A."/>
            <person name="Hainaut M."/>
            <person name="Haridas S."/>
            <person name="Labutti K."/>
            <person name="Lindquist E."/>
            <person name="Lipzen A."/>
            <person name="Khouja H.-R."/>
            <person name="Murat C."/>
            <person name="Ohm R."/>
            <person name="Olson A."/>
            <person name="Spatafora J."/>
            <person name="Veneault-Fourrey C."/>
            <person name="Henrissat B."/>
            <person name="Grigoriev I."/>
            <person name="Martin F."/>
            <person name="Perotto S."/>
        </authorList>
    </citation>
    <scope>NUCLEOTIDE SEQUENCE [LARGE SCALE GENOMIC DNA]</scope>
    <source>
        <strain evidence="3 4">F</strain>
    </source>
</reference>
<evidence type="ECO:0000256" key="1">
    <source>
        <dbReference type="SAM" id="MobiDB-lite"/>
    </source>
</evidence>
<keyword evidence="2" id="KW-1133">Transmembrane helix</keyword>